<comment type="caution">
    <text evidence="2">The sequence shown here is derived from an EMBL/GenBank/DDBJ whole genome shotgun (WGS) entry which is preliminary data.</text>
</comment>
<protein>
    <submittedName>
        <fullName evidence="2">Transposase</fullName>
    </submittedName>
</protein>
<dbReference type="EMBL" id="JAAIJQ010000094">
    <property type="protein sequence ID" value="NEV64499.1"/>
    <property type="molecule type" value="Genomic_DNA"/>
</dbReference>
<dbReference type="Proteomes" id="UP000483379">
    <property type="component" value="Unassembled WGS sequence"/>
</dbReference>
<dbReference type="GO" id="GO:0004803">
    <property type="term" value="F:transposase activity"/>
    <property type="evidence" value="ECO:0007669"/>
    <property type="project" value="InterPro"/>
</dbReference>
<feature type="domain" description="Tn3 transposase DDE" evidence="1">
    <location>
        <begin position="35"/>
        <end position="208"/>
    </location>
</feature>
<accession>A0A6M0K4Z6</accession>
<evidence type="ECO:0000313" key="2">
    <source>
        <dbReference type="EMBL" id="NEV64499.1"/>
    </source>
</evidence>
<organism evidence="2 3">
    <name type="scientific">Thiorhodococcus minor</name>
    <dbReference type="NCBI Taxonomy" id="57489"/>
    <lineage>
        <taxon>Bacteria</taxon>
        <taxon>Pseudomonadati</taxon>
        <taxon>Pseudomonadota</taxon>
        <taxon>Gammaproteobacteria</taxon>
        <taxon>Chromatiales</taxon>
        <taxon>Chromatiaceae</taxon>
        <taxon>Thiorhodococcus</taxon>
    </lineage>
</organism>
<dbReference type="AlphaFoldDB" id="A0A6M0K4Z6"/>
<evidence type="ECO:0000313" key="3">
    <source>
        <dbReference type="Proteomes" id="UP000483379"/>
    </source>
</evidence>
<proteinExistence type="predicted"/>
<dbReference type="GO" id="GO:0006313">
    <property type="term" value="P:DNA transposition"/>
    <property type="evidence" value="ECO:0007669"/>
    <property type="project" value="InterPro"/>
</dbReference>
<keyword evidence="3" id="KW-1185">Reference proteome</keyword>
<name>A0A6M0K4Z6_9GAMM</name>
<sequence>MVVPTNARVLSSVSTPTEGRVVRDGLQRRKNWTRRPLEPVIVRDISMEPISAGWDEFSRLVASVEAGTLSDLLALERFGADSRADPIHACGSALGRLFLSIFLCDFVSNEPFRRELLRVLDRGEATHRLLRAIHYGNIPAARGRRREELSAISGSLTLLSNITMAWMTHHMQGVLDRWKHDEGRRIERDILRHIGPAHFEGVTFRGQFDFPLSRYQERLLPKAARLHQGP</sequence>
<gene>
    <name evidence="2" type="ORF">G3446_21930</name>
</gene>
<reference evidence="2 3" key="1">
    <citation type="submission" date="2020-02" db="EMBL/GenBank/DDBJ databases">
        <title>Genome sequences of Thiorhodococcus mannitoliphagus and Thiorhodococcus minor, purple sulfur photosynthetic bacteria in the gammaproteobacterial family, Chromatiaceae.</title>
        <authorList>
            <person name="Aviles F.A."/>
            <person name="Meyer T.E."/>
            <person name="Kyndt J.A."/>
        </authorList>
    </citation>
    <scope>NUCLEOTIDE SEQUENCE [LARGE SCALE GENOMIC DNA]</scope>
    <source>
        <strain evidence="2 3">DSM 11518</strain>
    </source>
</reference>
<dbReference type="Pfam" id="PF01526">
    <property type="entry name" value="DDE_Tnp_Tn3"/>
    <property type="match status" value="1"/>
</dbReference>
<dbReference type="InterPro" id="IPR002513">
    <property type="entry name" value="Tn3_Tnp_DDE_dom"/>
</dbReference>
<dbReference type="RefSeq" id="WP_164455306.1">
    <property type="nucleotide sequence ID" value="NZ_JAAIJQ010000094.1"/>
</dbReference>
<evidence type="ECO:0000259" key="1">
    <source>
        <dbReference type="Pfam" id="PF01526"/>
    </source>
</evidence>